<name>A0A914UQT2_9BILA</name>
<protein>
    <submittedName>
        <fullName evidence="3">Uncharacterized protein</fullName>
    </submittedName>
</protein>
<evidence type="ECO:0000313" key="2">
    <source>
        <dbReference type="Proteomes" id="UP000887566"/>
    </source>
</evidence>
<keyword evidence="2" id="KW-1185">Reference proteome</keyword>
<evidence type="ECO:0000256" key="1">
    <source>
        <dbReference type="SAM" id="MobiDB-lite"/>
    </source>
</evidence>
<dbReference type="Proteomes" id="UP000887566">
    <property type="component" value="Unplaced"/>
</dbReference>
<organism evidence="2 3">
    <name type="scientific">Plectus sambesii</name>
    <dbReference type="NCBI Taxonomy" id="2011161"/>
    <lineage>
        <taxon>Eukaryota</taxon>
        <taxon>Metazoa</taxon>
        <taxon>Ecdysozoa</taxon>
        <taxon>Nematoda</taxon>
        <taxon>Chromadorea</taxon>
        <taxon>Plectida</taxon>
        <taxon>Plectina</taxon>
        <taxon>Plectoidea</taxon>
        <taxon>Plectidae</taxon>
        <taxon>Plectus</taxon>
    </lineage>
</organism>
<accession>A0A914UQT2</accession>
<reference evidence="3" key="1">
    <citation type="submission" date="2022-11" db="UniProtKB">
        <authorList>
            <consortium name="WormBaseParasite"/>
        </authorList>
    </citation>
    <scope>IDENTIFICATION</scope>
</reference>
<proteinExistence type="predicted"/>
<feature type="region of interest" description="Disordered" evidence="1">
    <location>
        <begin position="21"/>
        <end position="73"/>
    </location>
</feature>
<dbReference type="WBParaSite" id="PSAMB.scaffold11864size3088.g34457.t1">
    <property type="protein sequence ID" value="PSAMB.scaffold11864size3088.g34457.t1"/>
    <property type="gene ID" value="PSAMB.scaffold11864size3088.g34457"/>
</dbReference>
<dbReference type="AlphaFoldDB" id="A0A914UQT2"/>
<evidence type="ECO:0000313" key="3">
    <source>
        <dbReference type="WBParaSite" id="PSAMB.scaffold11864size3088.g34457.t1"/>
    </source>
</evidence>
<sequence length="116" mass="12262">MRRAPVQRVDGGRFDRHCTVGQRAARLGGRGIEPPPGGGQRRTAPRSTALRCRRRTNRPSADGHSHPPAMEFATAESALQCGLTDSDDCNAAATASAADVSDNNTVPPVRGVCISR</sequence>